<dbReference type="InterPro" id="IPR029787">
    <property type="entry name" value="Nucleotide_cyclase"/>
</dbReference>
<dbReference type="Pfam" id="PF00563">
    <property type="entry name" value="EAL"/>
    <property type="match status" value="1"/>
</dbReference>
<dbReference type="Gene3D" id="3.20.20.450">
    <property type="entry name" value="EAL domain"/>
    <property type="match status" value="1"/>
</dbReference>
<organism evidence="4 5">
    <name type="scientific">Polynucleobacter kasalickyi</name>
    <dbReference type="NCBI Taxonomy" id="1938817"/>
    <lineage>
        <taxon>Bacteria</taxon>
        <taxon>Pseudomonadati</taxon>
        <taxon>Pseudomonadota</taxon>
        <taxon>Betaproteobacteria</taxon>
        <taxon>Burkholderiales</taxon>
        <taxon>Burkholderiaceae</taxon>
        <taxon>Polynucleobacter</taxon>
    </lineage>
</organism>
<dbReference type="CDD" id="cd00130">
    <property type="entry name" value="PAS"/>
    <property type="match status" value="1"/>
</dbReference>
<dbReference type="AlphaFoldDB" id="A0A1W1Z6D9"/>
<sequence length="580" mass="66678">METDKSILVDLQISATNKLMEALVASEKSMRERVELLNEILFELDSEGRFLFVNSAWHKITGLTESPLGKLLSDFFYYEDQDVLDLNFKDHIQLDQLKKSYKIRFNHVTGNILWVELSLSHMGKNYVGVIRDVTQHHKDQEEMRFLAHYDPLTKLPNRTLFLDRLTQAMTICDRKSQSLALAFVDLDNFKKINDTYGHIVGDKVLIHISNVIQAALRKGDSLSRISGDEFIVLLTDLEEINESSIVLERILAATSKPFMVDDRFVQLSCSIGVNFYPKDSSNQEVLIRHADQAMYQAKQSGKNSIQYFDTKTHYSFRVKKEASSNILNALKRNELELYFQPKIQLSNLTMAGAEVLSRWNHPTKGLMTPGDFLPYIENDEVSIKHGEWVIRSCFEQLNKWNLVGRRTEIFLNIGAYHLQSKTLMPFIKELIQQYPEVSPHQIGFEILETSAFEDSIATSQLINELRSYGFLFAIDDFGTGYSSLNFLKHLQVDFIKIDQSFVFDMLSNMDDMAIVKSIIALSNVFNRKVIAEGVESIDHLRALSALGCQYAQGYLFAKPMNVTDFESWIDHFDMIRTSWT</sequence>
<dbReference type="NCBIfam" id="TIGR00254">
    <property type="entry name" value="GGDEF"/>
    <property type="match status" value="1"/>
</dbReference>
<dbReference type="SUPFAM" id="SSF141868">
    <property type="entry name" value="EAL domain-like"/>
    <property type="match status" value="1"/>
</dbReference>
<dbReference type="SUPFAM" id="SSF55785">
    <property type="entry name" value="PYP-like sensor domain (PAS domain)"/>
    <property type="match status" value="1"/>
</dbReference>
<dbReference type="InterPro" id="IPR035919">
    <property type="entry name" value="EAL_sf"/>
</dbReference>
<reference evidence="4 5" key="1">
    <citation type="submission" date="2017-04" db="EMBL/GenBank/DDBJ databases">
        <authorList>
            <person name="Afonso C.L."/>
            <person name="Miller P.J."/>
            <person name="Scott M.A."/>
            <person name="Spackman E."/>
            <person name="Goraichik I."/>
            <person name="Dimitrov K.M."/>
            <person name="Suarez D.L."/>
            <person name="Swayne D.E."/>
        </authorList>
    </citation>
    <scope>NUCLEOTIDE SEQUENCE [LARGE SCALE GENOMIC DNA]</scope>
    <source>
        <strain evidence="4 5">VK13</strain>
    </source>
</reference>
<dbReference type="PROSITE" id="PS50887">
    <property type="entry name" value="GGDEF"/>
    <property type="match status" value="1"/>
</dbReference>
<protein>
    <submittedName>
        <fullName evidence="4">PAS domain S-box-containing protein/diguanylate cyclase (GGDEF) domain-containing protein</fullName>
    </submittedName>
</protein>
<dbReference type="Gene3D" id="3.30.450.20">
    <property type="entry name" value="PAS domain"/>
    <property type="match status" value="1"/>
</dbReference>
<dbReference type="Pfam" id="PF00990">
    <property type="entry name" value="GGDEF"/>
    <property type="match status" value="1"/>
</dbReference>
<feature type="domain" description="GGDEF" evidence="3">
    <location>
        <begin position="177"/>
        <end position="310"/>
    </location>
</feature>
<gene>
    <name evidence="4" type="ORF">SAMN06296008_104147</name>
</gene>
<evidence type="ECO:0000313" key="4">
    <source>
        <dbReference type="EMBL" id="SMC43983.1"/>
    </source>
</evidence>
<dbReference type="Gene3D" id="3.30.70.270">
    <property type="match status" value="1"/>
</dbReference>
<proteinExistence type="predicted"/>
<dbReference type="PROSITE" id="PS50883">
    <property type="entry name" value="EAL"/>
    <property type="match status" value="1"/>
</dbReference>
<accession>A0A1W1Z6D9</accession>
<dbReference type="PROSITE" id="PS50112">
    <property type="entry name" value="PAS"/>
    <property type="match status" value="1"/>
</dbReference>
<dbReference type="CDD" id="cd01948">
    <property type="entry name" value="EAL"/>
    <property type="match status" value="1"/>
</dbReference>
<dbReference type="SMART" id="SM00091">
    <property type="entry name" value="PAS"/>
    <property type="match status" value="1"/>
</dbReference>
<evidence type="ECO:0000259" key="2">
    <source>
        <dbReference type="PROSITE" id="PS50883"/>
    </source>
</evidence>
<dbReference type="InterPro" id="IPR043128">
    <property type="entry name" value="Rev_trsase/Diguanyl_cyclase"/>
</dbReference>
<dbReference type="InterPro" id="IPR000160">
    <property type="entry name" value="GGDEF_dom"/>
</dbReference>
<dbReference type="SUPFAM" id="SSF55073">
    <property type="entry name" value="Nucleotide cyclase"/>
    <property type="match status" value="1"/>
</dbReference>
<dbReference type="SMART" id="SM00052">
    <property type="entry name" value="EAL"/>
    <property type="match status" value="1"/>
</dbReference>
<dbReference type="CDD" id="cd01949">
    <property type="entry name" value="GGDEF"/>
    <property type="match status" value="1"/>
</dbReference>
<evidence type="ECO:0000259" key="1">
    <source>
        <dbReference type="PROSITE" id="PS50112"/>
    </source>
</evidence>
<dbReference type="Proteomes" id="UP000192708">
    <property type="component" value="Unassembled WGS sequence"/>
</dbReference>
<dbReference type="GO" id="GO:0003824">
    <property type="term" value="F:catalytic activity"/>
    <property type="evidence" value="ECO:0007669"/>
    <property type="project" value="UniProtKB-ARBA"/>
</dbReference>
<dbReference type="EMBL" id="FWXJ01000004">
    <property type="protein sequence ID" value="SMC43983.1"/>
    <property type="molecule type" value="Genomic_DNA"/>
</dbReference>
<dbReference type="PANTHER" id="PTHR44757:SF2">
    <property type="entry name" value="BIOFILM ARCHITECTURE MAINTENANCE PROTEIN MBAA"/>
    <property type="match status" value="1"/>
</dbReference>
<feature type="domain" description="EAL" evidence="2">
    <location>
        <begin position="319"/>
        <end position="573"/>
    </location>
</feature>
<feature type="domain" description="PAS" evidence="1">
    <location>
        <begin position="26"/>
        <end position="68"/>
    </location>
</feature>
<evidence type="ECO:0000313" key="5">
    <source>
        <dbReference type="Proteomes" id="UP000192708"/>
    </source>
</evidence>
<dbReference type="InterPro" id="IPR000014">
    <property type="entry name" value="PAS"/>
</dbReference>
<name>A0A1W1Z6D9_9BURK</name>
<dbReference type="InterPro" id="IPR001633">
    <property type="entry name" value="EAL_dom"/>
</dbReference>
<dbReference type="OrthoDB" id="9813903at2"/>
<dbReference type="STRING" id="1938817.SAMN06296008_104147"/>
<evidence type="ECO:0000259" key="3">
    <source>
        <dbReference type="PROSITE" id="PS50887"/>
    </source>
</evidence>
<dbReference type="InterPro" id="IPR052155">
    <property type="entry name" value="Biofilm_reg_signaling"/>
</dbReference>
<keyword evidence="5" id="KW-1185">Reference proteome</keyword>
<dbReference type="SMART" id="SM00267">
    <property type="entry name" value="GGDEF"/>
    <property type="match status" value="1"/>
</dbReference>
<dbReference type="NCBIfam" id="TIGR00229">
    <property type="entry name" value="sensory_box"/>
    <property type="match status" value="1"/>
</dbReference>
<dbReference type="InterPro" id="IPR035965">
    <property type="entry name" value="PAS-like_dom_sf"/>
</dbReference>
<dbReference type="PANTHER" id="PTHR44757">
    <property type="entry name" value="DIGUANYLATE CYCLASE DGCP"/>
    <property type="match status" value="1"/>
</dbReference>
<dbReference type="FunFam" id="3.30.70.270:FF:000001">
    <property type="entry name" value="Diguanylate cyclase domain protein"/>
    <property type="match status" value="1"/>
</dbReference>
<dbReference type="Pfam" id="PF13426">
    <property type="entry name" value="PAS_9"/>
    <property type="match status" value="1"/>
</dbReference>
<dbReference type="RefSeq" id="WP_084283110.1">
    <property type="nucleotide sequence ID" value="NZ_FWXJ01000004.1"/>
</dbReference>